<dbReference type="GO" id="GO:0032549">
    <property type="term" value="F:ribonucleoside binding"/>
    <property type="evidence" value="ECO:0007669"/>
    <property type="project" value="InterPro"/>
</dbReference>
<dbReference type="EC" id="2.7.7.6" evidence="2"/>
<keyword evidence="5" id="KW-0548">Nucleotidyltransferase</keyword>
<dbReference type="PANTHER" id="PTHR20856">
    <property type="entry name" value="DNA-DIRECTED RNA POLYMERASE I SUBUNIT 2"/>
    <property type="match status" value="1"/>
</dbReference>
<evidence type="ECO:0000256" key="3">
    <source>
        <dbReference type="ARBA" id="ARBA00022478"/>
    </source>
</evidence>
<dbReference type="Pfam" id="PF04560">
    <property type="entry name" value="RNA_pol_Rpb2_7"/>
    <property type="match status" value="1"/>
</dbReference>
<gene>
    <name evidence="10" type="ORF">062</name>
</gene>
<evidence type="ECO:0000256" key="1">
    <source>
        <dbReference type="ARBA" id="ARBA00006835"/>
    </source>
</evidence>
<evidence type="ECO:0000256" key="6">
    <source>
        <dbReference type="ARBA" id="ARBA00023163"/>
    </source>
</evidence>
<protein>
    <recommendedName>
        <fullName evidence="2">DNA-directed RNA polymerase</fullName>
        <ecNumber evidence="2">2.7.7.6</ecNumber>
    </recommendedName>
</protein>
<dbReference type="InterPro" id="IPR009078">
    <property type="entry name" value="Ferritin-like_SF"/>
</dbReference>
<dbReference type="InterPro" id="IPR007641">
    <property type="entry name" value="RNA_pol_Rpb2_7"/>
</dbReference>
<accession>A0A5B8P1F1</accession>
<evidence type="ECO:0000259" key="8">
    <source>
        <dbReference type="Pfam" id="PF00562"/>
    </source>
</evidence>
<feature type="domain" description="RNA polymerase Rpb2" evidence="9">
    <location>
        <begin position="151"/>
        <end position="233"/>
    </location>
</feature>
<dbReference type="EMBL" id="MK959606">
    <property type="protein sequence ID" value="QDZ44621.1"/>
    <property type="molecule type" value="Genomic_DNA"/>
</dbReference>
<organism evidence="10 11">
    <name type="scientific">Frog virus 3</name>
    <name type="common">FV-3</name>
    <dbReference type="NCBI Taxonomy" id="10493"/>
    <lineage>
        <taxon>Viruses</taxon>
        <taxon>Varidnaviria</taxon>
        <taxon>Bamfordvirae</taxon>
        <taxon>Nucleocytoviricota</taxon>
        <taxon>Megaviricetes</taxon>
        <taxon>Pimascovirales</taxon>
        <taxon>Pimascovirales incertae sedis</taxon>
        <taxon>Iridoviridae</taxon>
        <taxon>Alphairidovirinae</taxon>
        <taxon>Ranavirus</taxon>
        <taxon>Ranavirus rana1</taxon>
    </lineage>
</organism>
<organismHost>
    <name type="scientific">Lithobates sylvaticus</name>
    <name type="common">Wood frog</name>
    <name type="synonym">Rana sylvatica</name>
    <dbReference type="NCBI Taxonomy" id="45438"/>
</organismHost>
<organismHost>
    <name type="scientific">Dryophytes versicolor</name>
    <name type="common">chameleon treefrog</name>
    <dbReference type="NCBI Taxonomy" id="30343"/>
</organismHost>
<dbReference type="GO" id="GO:0003899">
    <property type="term" value="F:DNA-directed RNA polymerase activity"/>
    <property type="evidence" value="ECO:0007669"/>
    <property type="project" value="UniProtKB-EC"/>
</dbReference>
<dbReference type="GO" id="GO:0003677">
    <property type="term" value="F:DNA binding"/>
    <property type="evidence" value="ECO:0007669"/>
    <property type="project" value="InterPro"/>
</dbReference>
<dbReference type="Gene3D" id="2.40.270.10">
    <property type="entry name" value="DNA-directed RNA polymerase, subunit 2, domain 6"/>
    <property type="match status" value="1"/>
</dbReference>
<dbReference type="InterPro" id="IPR015712">
    <property type="entry name" value="DNA-dir_RNA_pol_su2"/>
</dbReference>
<comment type="catalytic activity">
    <reaction evidence="7">
        <text>RNA(n) + a ribonucleoside 5'-triphosphate = RNA(n+1) + diphosphate</text>
        <dbReference type="Rhea" id="RHEA:21248"/>
        <dbReference type="Rhea" id="RHEA-COMP:14527"/>
        <dbReference type="Rhea" id="RHEA-COMP:17342"/>
        <dbReference type="ChEBI" id="CHEBI:33019"/>
        <dbReference type="ChEBI" id="CHEBI:61557"/>
        <dbReference type="ChEBI" id="CHEBI:140395"/>
        <dbReference type="EC" id="2.7.7.6"/>
    </reaction>
</comment>
<organismHost>
    <name type="scientific">Oophaga pumilio</name>
    <name type="common">strawberry poison frog</name>
    <dbReference type="NCBI Taxonomy" id="51950"/>
</organismHost>
<reference evidence="10 11" key="1">
    <citation type="journal article" date="2019" name="J. Virol.">
        <title>Frog virus 3 genomes reveal prevalent recombination between Ranavirus lineages and their origin in Canada.</title>
        <authorList>
            <person name="Vilaca S.T."/>
            <person name="Bienentreu J.F."/>
            <person name="Brunetti C.R."/>
            <person name="Lesbarreres D."/>
            <person name="Murray D.L."/>
            <person name="Kyle C.J."/>
        </authorList>
    </citation>
    <scope>NUCLEOTIDE SEQUENCE [LARGE SCALE GENOMIC DNA]</scope>
    <source>
        <strain evidence="10 11">KTC3</strain>
    </source>
</reference>
<comment type="similarity">
    <text evidence="1">Belongs to the RNA polymerase beta chain family.</text>
</comment>
<organismHost>
    <name type="scientific">Lithobates pipiens</name>
    <name type="common">Northern leopard frog</name>
    <name type="synonym">Rana pipiens</name>
    <dbReference type="NCBI Taxonomy" id="8404"/>
</organismHost>
<sequence length="235" mass="26569">MDQVFRCNEIRNMLTSFACREAIHQKAYSLLNDTLGMPDCEYQARMTVNYLLQMCFGTAACKLGKTYDATAFEREDVVRDIAEAAKEAGIDCWDSVLHSGSTGRRLPTKIFMAPCPYQRLKHMVSGKMHSRTHGPTDALTRQPVAGRSREGGIKIGEMEQWCKISHGASESLKESVYDMSDKYEVPVCKECGRISDHFEYCRMCDATDMSLVKLPYTTKILFQELRSIGISIAFK</sequence>
<dbReference type="SUPFAM" id="SSF64484">
    <property type="entry name" value="beta and beta-prime subunits of DNA dependent RNA-polymerase"/>
    <property type="match status" value="1"/>
</dbReference>
<evidence type="ECO:0000256" key="4">
    <source>
        <dbReference type="ARBA" id="ARBA00022679"/>
    </source>
</evidence>
<proteinExistence type="inferred from homology"/>
<evidence type="ECO:0000256" key="5">
    <source>
        <dbReference type="ARBA" id="ARBA00022695"/>
    </source>
</evidence>
<dbReference type="SUPFAM" id="SSF47240">
    <property type="entry name" value="Ferritin-like"/>
    <property type="match status" value="1"/>
</dbReference>
<keyword evidence="4" id="KW-0808">Transferase</keyword>
<evidence type="ECO:0000259" key="9">
    <source>
        <dbReference type="Pfam" id="PF04560"/>
    </source>
</evidence>
<organismHost>
    <name type="scientific">Notophthalmus viridescens</name>
    <name type="common">Eastern newt</name>
    <name type="synonym">Triturus viridescens</name>
    <dbReference type="NCBI Taxonomy" id="8316"/>
</organismHost>
<dbReference type="GO" id="GO:0006351">
    <property type="term" value="P:DNA-templated transcription"/>
    <property type="evidence" value="ECO:0007669"/>
    <property type="project" value="InterPro"/>
</dbReference>
<dbReference type="Gene3D" id="3.90.1800.10">
    <property type="entry name" value="RNA polymerase alpha subunit dimerisation domain"/>
    <property type="match status" value="1"/>
</dbReference>
<evidence type="ECO:0000313" key="11">
    <source>
        <dbReference type="Proteomes" id="UP000321730"/>
    </source>
</evidence>
<keyword evidence="3" id="KW-0240">DNA-directed RNA polymerase</keyword>
<evidence type="ECO:0000313" key="10">
    <source>
        <dbReference type="EMBL" id="QDZ44621.1"/>
    </source>
</evidence>
<name>A0A5B8P1F1_FRG3V</name>
<dbReference type="Pfam" id="PF00562">
    <property type="entry name" value="RNA_pol_Rpb2_6"/>
    <property type="match status" value="1"/>
</dbReference>
<dbReference type="GO" id="GO:0000428">
    <property type="term" value="C:DNA-directed RNA polymerase complex"/>
    <property type="evidence" value="ECO:0007669"/>
    <property type="project" value="UniProtKB-KW"/>
</dbReference>
<evidence type="ECO:0000256" key="7">
    <source>
        <dbReference type="ARBA" id="ARBA00048552"/>
    </source>
</evidence>
<keyword evidence="6" id="KW-0804">Transcription</keyword>
<dbReference type="InterPro" id="IPR007120">
    <property type="entry name" value="DNA-dir_RNAP_su2_dom"/>
</dbReference>
<dbReference type="InterPro" id="IPR037033">
    <property type="entry name" value="DNA-dir_RNAP_su2_hyb_sf"/>
</dbReference>
<evidence type="ECO:0000256" key="2">
    <source>
        <dbReference type="ARBA" id="ARBA00012418"/>
    </source>
</evidence>
<feature type="domain" description="DNA-directed RNA polymerase subunit 2 hybrid-binding" evidence="8">
    <location>
        <begin position="44"/>
        <end position="149"/>
    </location>
</feature>
<dbReference type="Proteomes" id="UP000321730">
    <property type="component" value="Segment"/>
</dbReference>